<dbReference type="GO" id="GO:0007288">
    <property type="term" value="P:sperm axoneme assembly"/>
    <property type="evidence" value="ECO:0007669"/>
    <property type="project" value="TreeGrafter"/>
</dbReference>
<gene>
    <name evidence="2" type="ORF">F7725_019649</name>
</gene>
<dbReference type="InterPro" id="IPR016024">
    <property type="entry name" value="ARM-type_fold"/>
</dbReference>
<keyword evidence="3" id="KW-1185">Reference proteome</keyword>
<dbReference type="PANTHER" id="PTHR21356">
    <property type="entry name" value="ARMADILLO REPEAT CONTAINING 2"/>
    <property type="match status" value="1"/>
</dbReference>
<dbReference type="OrthoDB" id="8860285at2759"/>
<protein>
    <recommendedName>
        <fullName evidence="4">Armadillo repeat-containing protein 2</fullName>
    </recommendedName>
</protein>
<evidence type="ECO:0000313" key="2">
    <source>
        <dbReference type="EMBL" id="KAF3849930.1"/>
    </source>
</evidence>
<evidence type="ECO:0000256" key="1">
    <source>
        <dbReference type="SAM" id="MobiDB-lite"/>
    </source>
</evidence>
<evidence type="ECO:0008006" key="4">
    <source>
        <dbReference type="Google" id="ProtNLM"/>
    </source>
</evidence>
<dbReference type="AlphaFoldDB" id="A0A7J5YKN8"/>
<name>A0A7J5YKN8_DISMA</name>
<dbReference type="InterPro" id="IPR011989">
    <property type="entry name" value="ARM-like"/>
</dbReference>
<dbReference type="EMBL" id="JAAKFY010000011">
    <property type="protein sequence ID" value="KAF3849930.1"/>
    <property type="molecule type" value="Genomic_DNA"/>
</dbReference>
<organism evidence="2 3">
    <name type="scientific">Dissostichus mawsoni</name>
    <name type="common">Antarctic cod</name>
    <dbReference type="NCBI Taxonomy" id="36200"/>
    <lineage>
        <taxon>Eukaryota</taxon>
        <taxon>Metazoa</taxon>
        <taxon>Chordata</taxon>
        <taxon>Craniata</taxon>
        <taxon>Vertebrata</taxon>
        <taxon>Euteleostomi</taxon>
        <taxon>Actinopterygii</taxon>
        <taxon>Neopterygii</taxon>
        <taxon>Teleostei</taxon>
        <taxon>Neoteleostei</taxon>
        <taxon>Acanthomorphata</taxon>
        <taxon>Eupercaria</taxon>
        <taxon>Perciformes</taxon>
        <taxon>Notothenioidei</taxon>
        <taxon>Nototheniidae</taxon>
        <taxon>Dissostichus</taxon>
    </lineage>
</organism>
<comment type="caution">
    <text evidence="2">The sequence shown here is derived from an EMBL/GenBank/DDBJ whole genome shotgun (WGS) entry which is preliminary data.</text>
</comment>
<dbReference type="PANTHER" id="PTHR21356:SF1">
    <property type="entry name" value="ARMADILLO REPEAT-CONTAINING PROTEIN 2"/>
    <property type="match status" value="1"/>
</dbReference>
<accession>A0A7J5YKN8</accession>
<reference evidence="2 3" key="1">
    <citation type="submission" date="2020-03" db="EMBL/GenBank/DDBJ databases">
        <title>Dissostichus mawsoni Genome sequencing and assembly.</title>
        <authorList>
            <person name="Park H."/>
        </authorList>
    </citation>
    <scope>NUCLEOTIDE SEQUENCE [LARGE SCALE GENOMIC DNA]</scope>
    <source>
        <strain evidence="2">DM0001</strain>
        <tissue evidence="2">Muscle</tissue>
    </source>
</reference>
<dbReference type="SUPFAM" id="SSF48371">
    <property type="entry name" value="ARM repeat"/>
    <property type="match status" value="1"/>
</dbReference>
<dbReference type="Gene3D" id="1.25.10.10">
    <property type="entry name" value="Leucine-rich Repeat Variant"/>
    <property type="match status" value="2"/>
</dbReference>
<proteinExistence type="predicted"/>
<dbReference type="InterPro" id="IPR038905">
    <property type="entry name" value="ARMC2"/>
</dbReference>
<sequence length="458" mass="50631">MLGRRCKRRSGILRTLFRLIDLHSARLNLHISTLCLALCVSGNNLLNICKLIFQISRSESNDILFQNNSIIDSFLGVLSKEDVSSSGEALLYCVGTLKFLSGNSAILRLLLDKNCVGMAQKLIQRLCTARETNFTTSGHILVQLTAALRNLADHPDARPLFVSFSILSELFVVLRLHHKDPDICTNISRIYRTLLCDFSSPSGTSQPKTMRLGCSSSRSRAAWTRSCSCTPRTSTETALHPTERPPSPQQASGSPSERAGGGRRAGEAELKTVLESEELMVNVAATINNLSFYQEESSALRRSQLTIAKLMLKLVLSSSMDAMLEATLCSDAARLKKHWMCFSACGVLTNLTLDPPNRLSLAVEGADAKDFGAGDWQLAGQVCQALWNMSGGGSETLLDTQERESLVEILTTYLDEEEALRWIENEDIKDYHRACWELEFLPAAQKLLKSLQPLDWTA</sequence>
<feature type="region of interest" description="Disordered" evidence="1">
    <location>
        <begin position="231"/>
        <end position="266"/>
    </location>
</feature>
<dbReference type="Proteomes" id="UP000518266">
    <property type="component" value="Unassembled WGS sequence"/>
</dbReference>
<feature type="compositionally biased region" description="Low complexity" evidence="1">
    <location>
        <begin position="249"/>
        <end position="258"/>
    </location>
</feature>
<evidence type="ECO:0000313" key="3">
    <source>
        <dbReference type="Proteomes" id="UP000518266"/>
    </source>
</evidence>